<dbReference type="EMBL" id="JXLN01015229">
    <property type="protein sequence ID" value="KPM10492.1"/>
    <property type="molecule type" value="Genomic_DNA"/>
</dbReference>
<accession>A0A132AHL9</accession>
<organism evidence="9 10">
    <name type="scientific">Sarcoptes scabiei</name>
    <name type="common">Itch mite</name>
    <name type="synonym">Acarus scabiei</name>
    <dbReference type="NCBI Taxonomy" id="52283"/>
    <lineage>
        <taxon>Eukaryota</taxon>
        <taxon>Metazoa</taxon>
        <taxon>Ecdysozoa</taxon>
        <taxon>Arthropoda</taxon>
        <taxon>Chelicerata</taxon>
        <taxon>Arachnida</taxon>
        <taxon>Acari</taxon>
        <taxon>Acariformes</taxon>
        <taxon>Sarcoptiformes</taxon>
        <taxon>Astigmata</taxon>
        <taxon>Psoroptidia</taxon>
        <taxon>Sarcoptoidea</taxon>
        <taxon>Sarcoptidae</taxon>
        <taxon>Sarcoptinae</taxon>
        <taxon>Sarcoptes</taxon>
    </lineage>
</organism>
<dbReference type="PANTHER" id="PTHR48041:SF139">
    <property type="entry name" value="PROTEIN SCARLET"/>
    <property type="match status" value="1"/>
</dbReference>
<dbReference type="SMART" id="SM00382">
    <property type="entry name" value="AAA"/>
    <property type="match status" value="1"/>
</dbReference>
<comment type="subcellular location">
    <subcellularLocation>
        <location evidence="1">Membrane</location>
        <topology evidence="1">Multi-pass membrane protein</topology>
    </subcellularLocation>
</comment>
<keyword evidence="4" id="KW-0812">Transmembrane</keyword>
<dbReference type="InterPro" id="IPR003439">
    <property type="entry name" value="ABC_transporter-like_ATP-bd"/>
</dbReference>
<dbReference type="InterPro" id="IPR027417">
    <property type="entry name" value="P-loop_NTPase"/>
</dbReference>
<keyword evidence="5" id="KW-0547">Nucleotide-binding</keyword>
<dbReference type="InterPro" id="IPR050352">
    <property type="entry name" value="ABCG_transporters"/>
</dbReference>
<evidence type="ECO:0000256" key="4">
    <source>
        <dbReference type="ARBA" id="ARBA00022692"/>
    </source>
</evidence>
<dbReference type="PROSITE" id="PS50893">
    <property type="entry name" value="ABC_TRANSPORTER_2"/>
    <property type="match status" value="1"/>
</dbReference>
<comment type="caution">
    <text evidence="9">The sequence shown here is derived from an EMBL/GenBank/DDBJ whole genome shotgun (WGS) entry which is preliminary data.</text>
</comment>
<evidence type="ECO:0000256" key="7">
    <source>
        <dbReference type="ARBA" id="ARBA00022989"/>
    </source>
</evidence>
<dbReference type="Proteomes" id="UP000616769">
    <property type="component" value="Unassembled WGS sequence"/>
</dbReference>
<gene>
    <name evidence="9" type="ORF">QR98_0090480</name>
</gene>
<dbReference type="Pfam" id="PF00005">
    <property type="entry name" value="ABC_tran"/>
    <property type="match status" value="1"/>
</dbReference>
<evidence type="ECO:0000256" key="1">
    <source>
        <dbReference type="ARBA" id="ARBA00004141"/>
    </source>
</evidence>
<keyword evidence="3" id="KW-0813">Transport</keyword>
<dbReference type="VEuPathDB" id="VectorBase:SSCA009651"/>
<evidence type="ECO:0000256" key="5">
    <source>
        <dbReference type="ARBA" id="ARBA00022741"/>
    </source>
</evidence>
<dbReference type="GO" id="GO:0140359">
    <property type="term" value="F:ABC-type transporter activity"/>
    <property type="evidence" value="ECO:0007669"/>
    <property type="project" value="InterPro"/>
</dbReference>
<dbReference type="GO" id="GO:0005524">
    <property type="term" value="F:ATP binding"/>
    <property type="evidence" value="ECO:0007669"/>
    <property type="project" value="UniProtKB-KW"/>
</dbReference>
<dbReference type="GO" id="GO:0005886">
    <property type="term" value="C:plasma membrane"/>
    <property type="evidence" value="ECO:0007669"/>
    <property type="project" value="TreeGrafter"/>
</dbReference>
<dbReference type="CDD" id="cd03213">
    <property type="entry name" value="ABCG_EPDR"/>
    <property type="match status" value="1"/>
</dbReference>
<dbReference type="GO" id="GO:0016887">
    <property type="term" value="F:ATP hydrolysis activity"/>
    <property type="evidence" value="ECO:0007669"/>
    <property type="project" value="InterPro"/>
</dbReference>
<evidence type="ECO:0000313" key="9">
    <source>
        <dbReference type="EMBL" id="KPM10492.1"/>
    </source>
</evidence>
<sequence length="635" mass="72109">MLSSSEPALFNSFTPASISWHNVNVWAKCKTRLWFRMPQYGPQIIKNVSGRINAGSTLAIMGASGAGKTTLLNVLNARNLSNFYVDGVIKINDQLADIDMITSMSAYVQQEDLFLPTLTVREHLVFQALVRMDSKISDHHKIIRINQVMQELSLEKCAETRIGGNRYFKGISGGELKRLSFAVEILTNPSIMFCDEPTSGLDSFMASNLVSIINKLARSGRTLICTIHQPSSETFEMFQNLLLLADGRIAYFGELKDAVRHFSSIGYRCPENYNPADFYVQELAVIPGRELECRKKINRICDYFEKSFLNQKSNSVSIRLHQSSFSTIRKPKLSRYKVGRWQQYSALTWRSYLTVLREPALTYVRLSQALINSIVIALIFHGQNYDQRGVSNINGALFLLLVNMTMQNAFAVINVFCSELPIFIREHNNGMYRVDAYFFCKNLAEIPIFVCIPIVFVSIYYYAINLYPSFDSFLYCMVVAILLSACGVSFGYLISCTCRNTDVALSFGPPLVMPLQLLGGYFLNTKSIPSFLRWTQYLSWFYYGFDLLAVNQWDKISSMECDNDTNITRNGTISRPNQDAASKSSGVCFRNGQQVLSFLNLGNHSEWIDFFGLILLIVTMRFIAFLTLVLLSRRR</sequence>
<dbReference type="PROSITE" id="PS00211">
    <property type="entry name" value="ABC_TRANSPORTER_1"/>
    <property type="match status" value="1"/>
</dbReference>
<dbReference type="PANTHER" id="PTHR48041">
    <property type="entry name" value="ABC TRANSPORTER G FAMILY MEMBER 28"/>
    <property type="match status" value="1"/>
</dbReference>
<reference evidence="9 10" key="1">
    <citation type="journal article" date="2015" name="Parasit. Vectors">
        <title>Draft genome of the scabies mite.</title>
        <authorList>
            <person name="Rider S.D.Jr."/>
            <person name="Morgan M.S."/>
            <person name="Arlian L.G."/>
        </authorList>
    </citation>
    <scope>NUCLEOTIDE SEQUENCE [LARGE SCALE GENOMIC DNA]</scope>
    <source>
        <strain evidence="9">Arlian Lab</strain>
    </source>
</reference>
<dbReference type="AlphaFoldDB" id="A0A132AHL9"/>
<name>A0A132AHL9_SARSC</name>
<protein>
    <submittedName>
        <fullName evidence="9">ABC transporter sub-family G-like protein 22</fullName>
    </submittedName>
</protein>
<evidence type="ECO:0000256" key="6">
    <source>
        <dbReference type="ARBA" id="ARBA00022840"/>
    </source>
</evidence>
<evidence type="ECO:0000256" key="3">
    <source>
        <dbReference type="ARBA" id="ARBA00022448"/>
    </source>
</evidence>
<dbReference type="Pfam" id="PF01061">
    <property type="entry name" value="ABC2_membrane"/>
    <property type="match status" value="1"/>
</dbReference>
<dbReference type="InterPro" id="IPR043926">
    <property type="entry name" value="ABCG_dom"/>
</dbReference>
<dbReference type="Pfam" id="PF19055">
    <property type="entry name" value="ABC2_membrane_7"/>
    <property type="match status" value="1"/>
</dbReference>
<dbReference type="SUPFAM" id="SSF52540">
    <property type="entry name" value="P-loop containing nucleoside triphosphate hydrolases"/>
    <property type="match status" value="1"/>
</dbReference>
<dbReference type="Gene3D" id="3.40.50.300">
    <property type="entry name" value="P-loop containing nucleotide triphosphate hydrolases"/>
    <property type="match status" value="1"/>
</dbReference>
<proteinExistence type="inferred from homology"/>
<dbReference type="InterPro" id="IPR017871">
    <property type="entry name" value="ABC_transporter-like_CS"/>
</dbReference>
<evidence type="ECO:0000256" key="2">
    <source>
        <dbReference type="ARBA" id="ARBA00005814"/>
    </source>
</evidence>
<dbReference type="OrthoDB" id="6496307at2759"/>
<keyword evidence="8" id="KW-0472">Membrane</keyword>
<dbReference type="InterPro" id="IPR003593">
    <property type="entry name" value="AAA+_ATPase"/>
</dbReference>
<dbReference type="InterPro" id="IPR013525">
    <property type="entry name" value="ABC2_TM"/>
</dbReference>
<keyword evidence="6" id="KW-0067">ATP-binding</keyword>
<evidence type="ECO:0000256" key="8">
    <source>
        <dbReference type="ARBA" id="ARBA00023136"/>
    </source>
</evidence>
<comment type="similarity">
    <text evidence="2">Belongs to the ABC transporter superfamily. ABCG family. Eye pigment precursor importer (TC 3.A.1.204) subfamily.</text>
</comment>
<keyword evidence="7" id="KW-1133">Transmembrane helix</keyword>
<evidence type="ECO:0000313" key="10">
    <source>
        <dbReference type="Proteomes" id="UP000616769"/>
    </source>
</evidence>